<evidence type="ECO:0000313" key="8">
    <source>
        <dbReference type="Proteomes" id="UP001183226"/>
    </source>
</evidence>
<keyword evidence="3 6" id="KW-0812">Transmembrane</keyword>
<feature type="transmembrane region" description="Helical" evidence="6">
    <location>
        <begin position="161"/>
        <end position="183"/>
    </location>
</feature>
<dbReference type="InterPro" id="IPR001123">
    <property type="entry name" value="LeuE-type"/>
</dbReference>
<proteinExistence type="predicted"/>
<evidence type="ECO:0000256" key="4">
    <source>
        <dbReference type="ARBA" id="ARBA00022989"/>
    </source>
</evidence>
<dbReference type="PANTHER" id="PTHR30086">
    <property type="entry name" value="ARGININE EXPORTER PROTEIN ARGO"/>
    <property type="match status" value="1"/>
</dbReference>
<evidence type="ECO:0000256" key="2">
    <source>
        <dbReference type="ARBA" id="ARBA00022475"/>
    </source>
</evidence>
<comment type="caution">
    <text evidence="7">The sequence shown here is derived from an EMBL/GenBank/DDBJ whole genome shotgun (WGS) entry which is preliminary data.</text>
</comment>
<dbReference type="PIRSF" id="PIRSF006324">
    <property type="entry name" value="LeuE"/>
    <property type="match status" value="1"/>
</dbReference>
<keyword evidence="5 6" id="KW-0472">Membrane</keyword>
<dbReference type="Pfam" id="PF01810">
    <property type="entry name" value="LysE"/>
    <property type="match status" value="1"/>
</dbReference>
<keyword evidence="2" id="KW-1003">Cell membrane</keyword>
<reference evidence="8" key="1">
    <citation type="submission" date="2023-07" db="EMBL/GenBank/DDBJ databases">
        <title>30 novel species of actinomycetes from the DSMZ collection.</title>
        <authorList>
            <person name="Nouioui I."/>
        </authorList>
    </citation>
    <scope>NUCLEOTIDE SEQUENCE [LARGE SCALE GENOMIC DNA]</scope>
    <source>
        <strain evidence="8">DSM 45055</strain>
    </source>
</reference>
<gene>
    <name evidence="7" type="ORF">RM446_19285</name>
</gene>
<evidence type="ECO:0000256" key="5">
    <source>
        <dbReference type="ARBA" id="ARBA00023136"/>
    </source>
</evidence>
<keyword evidence="8" id="KW-1185">Reference proteome</keyword>
<dbReference type="EMBL" id="JAVREK010000023">
    <property type="protein sequence ID" value="MDT0304268.1"/>
    <property type="molecule type" value="Genomic_DNA"/>
</dbReference>
<evidence type="ECO:0000313" key="7">
    <source>
        <dbReference type="EMBL" id="MDT0304268.1"/>
    </source>
</evidence>
<keyword evidence="4 6" id="KW-1133">Transmembrane helix</keyword>
<name>A0ABU2KZ15_9ACTN</name>
<dbReference type="Proteomes" id="UP001183226">
    <property type="component" value="Unassembled WGS sequence"/>
</dbReference>
<dbReference type="PANTHER" id="PTHR30086:SF20">
    <property type="entry name" value="ARGININE EXPORTER PROTEIN ARGO-RELATED"/>
    <property type="match status" value="1"/>
</dbReference>
<protein>
    <submittedName>
        <fullName evidence="7">LysE family translocator</fullName>
    </submittedName>
</protein>
<evidence type="ECO:0000256" key="3">
    <source>
        <dbReference type="ARBA" id="ARBA00022692"/>
    </source>
</evidence>
<feature type="transmembrane region" description="Helical" evidence="6">
    <location>
        <begin position="203"/>
        <end position="220"/>
    </location>
</feature>
<evidence type="ECO:0000256" key="6">
    <source>
        <dbReference type="SAM" id="Phobius"/>
    </source>
</evidence>
<evidence type="ECO:0000256" key="1">
    <source>
        <dbReference type="ARBA" id="ARBA00004651"/>
    </source>
</evidence>
<feature type="transmembrane region" description="Helical" evidence="6">
    <location>
        <begin position="74"/>
        <end position="93"/>
    </location>
</feature>
<comment type="subcellular location">
    <subcellularLocation>
        <location evidence="1">Cell membrane</location>
        <topology evidence="1">Multi-pass membrane protein</topology>
    </subcellularLocation>
</comment>
<accession>A0ABU2KZ15</accession>
<dbReference type="RefSeq" id="WP_311546765.1">
    <property type="nucleotide sequence ID" value="NZ_JAVREK010000023.1"/>
</dbReference>
<sequence length="223" mass="23392">MEIIQVLPAFLVAVLLISASPGPAMALIFRRAALRGFGASVATVLGLEAGIYLWAIAAGAGVAALVAASSTAYLVLQLVGASFLAYLGIRSWISVIKERRLAAGRKEGDQSAEPAEEEATAPTRSAVAAFAEGLLVQLANPKAAVFMFAFYPQFISPGQPVMAATALLALFQVTVETALYLGLAAGVARARSWFRRPVIRRRLEAVTGTVLLALAGRVLLTPR</sequence>
<organism evidence="7 8">
    <name type="scientific">Streptomonospora wellingtoniae</name>
    <dbReference type="NCBI Taxonomy" id="3075544"/>
    <lineage>
        <taxon>Bacteria</taxon>
        <taxon>Bacillati</taxon>
        <taxon>Actinomycetota</taxon>
        <taxon>Actinomycetes</taxon>
        <taxon>Streptosporangiales</taxon>
        <taxon>Nocardiopsidaceae</taxon>
        <taxon>Streptomonospora</taxon>
    </lineage>
</organism>